<dbReference type="Pfam" id="PF07992">
    <property type="entry name" value="Pyr_redox_2"/>
    <property type="match status" value="1"/>
</dbReference>
<dbReference type="PRINTS" id="PR00368">
    <property type="entry name" value="FADPNR"/>
</dbReference>
<keyword evidence="6" id="KW-0274">FAD</keyword>
<keyword evidence="5" id="KW-0053">Apoptosis</keyword>
<dbReference type="GO" id="GO:0071949">
    <property type="term" value="F:FAD binding"/>
    <property type="evidence" value="ECO:0007669"/>
    <property type="project" value="TreeGrafter"/>
</dbReference>
<dbReference type="GO" id="GO:0005739">
    <property type="term" value="C:mitochondrion"/>
    <property type="evidence" value="ECO:0007669"/>
    <property type="project" value="UniProtKB-SubCell"/>
</dbReference>
<evidence type="ECO:0000313" key="15">
    <source>
        <dbReference type="EMBL" id="CAG9128574.1"/>
    </source>
</evidence>
<evidence type="ECO:0000256" key="11">
    <source>
        <dbReference type="ARBA" id="ARBA00047786"/>
    </source>
</evidence>
<feature type="domain" description="FAD/NAD(P)-binding" evidence="13">
    <location>
        <begin position="126"/>
        <end position="492"/>
    </location>
</feature>
<keyword evidence="9" id="KW-0520">NAD</keyword>
<comment type="similarity">
    <text evidence="3">Belongs to the FAD-dependent oxidoreductase family.</text>
</comment>
<dbReference type="PANTHER" id="PTHR43557:SF4">
    <property type="entry name" value="APOPTOSIS-INDUCING FACTOR 1, MITOCHONDRIAL"/>
    <property type="match status" value="1"/>
</dbReference>
<evidence type="ECO:0000256" key="10">
    <source>
        <dbReference type="ARBA" id="ARBA00023128"/>
    </source>
</evidence>
<feature type="domain" description="Mitochondrial apoptosis-inducing factor C-terminal" evidence="14">
    <location>
        <begin position="496"/>
        <end position="613"/>
    </location>
</feature>
<dbReference type="InterPro" id="IPR036188">
    <property type="entry name" value="FAD/NAD-bd_sf"/>
</dbReference>
<evidence type="ECO:0000256" key="8">
    <source>
        <dbReference type="ARBA" id="ARBA00023002"/>
    </source>
</evidence>
<dbReference type="InterPro" id="IPR050446">
    <property type="entry name" value="FAD-oxidoreductase/Apoptosis"/>
</dbReference>
<feature type="compositionally biased region" description="Low complexity" evidence="12">
    <location>
        <begin position="219"/>
        <end position="245"/>
    </location>
</feature>
<evidence type="ECO:0000256" key="5">
    <source>
        <dbReference type="ARBA" id="ARBA00022703"/>
    </source>
</evidence>
<evidence type="ECO:0000256" key="7">
    <source>
        <dbReference type="ARBA" id="ARBA00022946"/>
    </source>
</evidence>
<evidence type="ECO:0000259" key="13">
    <source>
        <dbReference type="Pfam" id="PF07992"/>
    </source>
</evidence>
<dbReference type="InterPro" id="IPR029324">
    <property type="entry name" value="AIF_C"/>
</dbReference>
<dbReference type="GO" id="GO:0006915">
    <property type="term" value="P:apoptotic process"/>
    <property type="evidence" value="ECO:0007669"/>
    <property type="project" value="UniProtKB-KW"/>
</dbReference>
<evidence type="ECO:0000259" key="14">
    <source>
        <dbReference type="Pfam" id="PF14721"/>
    </source>
</evidence>
<dbReference type="SMART" id="SM01353">
    <property type="entry name" value="AIF_C"/>
    <property type="match status" value="1"/>
</dbReference>
<dbReference type="Pfam" id="PF14721">
    <property type="entry name" value="AIF_C"/>
    <property type="match status" value="1"/>
</dbReference>
<name>A0A8S4FKW0_PLUXY</name>
<keyword evidence="10" id="KW-0496">Mitochondrion</keyword>
<keyword evidence="16" id="KW-1185">Reference proteome</keyword>
<keyword evidence="8" id="KW-0560">Oxidoreductase</keyword>
<feature type="compositionally biased region" description="Basic and acidic residues" evidence="12">
    <location>
        <begin position="94"/>
        <end position="103"/>
    </location>
</feature>
<feature type="compositionally biased region" description="Polar residues" evidence="12">
    <location>
        <begin position="27"/>
        <end position="39"/>
    </location>
</feature>
<feature type="region of interest" description="Disordered" evidence="12">
    <location>
        <begin position="215"/>
        <end position="254"/>
    </location>
</feature>
<evidence type="ECO:0000256" key="6">
    <source>
        <dbReference type="ARBA" id="ARBA00022827"/>
    </source>
</evidence>
<evidence type="ECO:0000256" key="12">
    <source>
        <dbReference type="SAM" id="MobiDB-lite"/>
    </source>
</evidence>
<organism evidence="15 16">
    <name type="scientific">Plutella xylostella</name>
    <name type="common">Diamondback moth</name>
    <name type="synonym">Plutella maculipennis</name>
    <dbReference type="NCBI Taxonomy" id="51655"/>
    <lineage>
        <taxon>Eukaryota</taxon>
        <taxon>Metazoa</taxon>
        <taxon>Ecdysozoa</taxon>
        <taxon>Arthropoda</taxon>
        <taxon>Hexapoda</taxon>
        <taxon>Insecta</taxon>
        <taxon>Pterygota</taxon>
        <taxon>Neoptera</taxon>
        <taxon>Endopterygota</taxon>
        <taxon>Lepidoptera</taxon>
        <taxon>Glossata</taxon>
        <taxon>Ditrysia</taxon>
        <taxon>Yponomeutoidea</taxon>
        <taxon>Plutellidae</taxon>
        <taxon>Plutella</taxon>
    </lineage>
</organism>
<dbReference type="InterPro" id="IPR016156">
    <property type="entry name" value="FAD/NAD-linked_Rdtase_dimer_sf"/>
</dbReference>
<sequence length="639" mass="67838">MLPGRAGLGPVSFPQGRPQRIPVRFTFHSSSCQDSTSIRAQRRRGTCPAPPAPAPPPTQPPPPPPRRGRAIAAAVAVGTSLAGIYFFKKLSEEKDDKKPKVKDTPSGPALPPPYPALASDFPAHVQYLVVGGGTAAFAALRAIRSHRPNAQVLLVSEERALPYMRPPLSKELWQEEDLSEAAKHPDKLSFKQWNGRRRSITYEPEAFYTPVEKLAATAPGSPGSSSPGSSSPGSTSPGSSSPGSTDTEGRGGVGVARGWSVKKLDVAAHQAVLEAGAQGRTISYDKCLIATGVVPCRIPALTPAATAGLSQPVRTVADVSRGARALARPGVARVAVVGGGLLGTELTAALCQRLSGSSTQVVQIFREGAALSRVLPAHLADDVTRRLRGNHANVLADTEVLSSAVVDGRVRLHLSTGESLDVDYVFECAGSTPDTRVAAASRLELDPALGGVLVNAELSARTDVYAAGDVACFYDEMLGRRRVEHHDHAVVSGRLAGENMAAAGPAKHYTHQSMFWSDLGPELGYEAIGIIDSSLQTVSVFAEDAITTVAENTAETPVAETAVAETQTAVAEKPKTEEKKYNRGVVFYLRDNRIVGVLLYNLFNRLHVARQVLSVGEFDDLLEVGKLFMLKVEEPEEES</sequence>
<comment type="caution">
    <text evidence="15">The sequence shown here is derived from an EMBL/GenBank/DDBJ whole genome shotgun (WGS) entry which is preliminary data.</text>
</comment>
<feature type="region of interest" description="Disordered" evidence="12">
    <location>
        <begin position="25"/>
        <end position="68"/>
    </location>
</feature>
<dbReference type="AlphaFoldDB" id="A0A8S4FKW0"/>
<keyword evidence="4" id="KW-0285">Flavoprotein</keyword>
<accession>A0A8S4FKW0</accession>
<feature type="region of interest" description="Disordered" evidence="12">
    <location>
        <begin position="94"/>
        <end position="113"/>
    </location>
</feature>
<feature type="compositionally biased region" description="Pro residues" evidence="12">
    <location>
        <begin position="48"/>
        <end position="65"/>
    </location>
</feature>
<evidence type="ECO:0000256" key="2">
    <source>
        <dbReference type="ARBA" id="ARBA00004173"/>
    </source>
</evidence>
<evidence type="ECO:0000256" key="9">
    <source>
        <dbReference type="ARBA" id="ARBA00023027"/>
    </source>
</evidence>
<dbReference type="InterPro" id="IPR023753">
    <property type="entry name" value="FAD/NAD-binding_dom"/>
</dbReference>
<dbReference type="PANTHER" id="PTHR43557">
    <property type="entry name" value="APOPTOSIS-INDUCING FACTOR 1"/>
    <property type="match status" value="1"/>
</dbReference>
<dbReference type="GO" id="GO:0046983">
    <property type="term" value="F:protein dimerization activity"/>
    <property type="evidence" value="ECO:0007669"/>
    <property type="project" value="InterPro"/>
</dbReference>
<evidence type="ECO:0000313" key="16">
    <source>
        <dbReference type="Proteomes" id="UP000653454"/>
    </source>
</evidence>
<comment type="catalytic activity">
    <reaction evidence="11">
        <text>A + NADH + H(+) = AH2 + NAD(+)</text>
        <dbReference type="Rhea" id="RHEA:11356"/>
        <dbReference type="ChEBI" id="CHEBI:13193"/>
        <dbReference type="ChEBI" id="CHEBI:15378"/>
        <dbReference type="ChEBI" id="CHEBI:17499"/>
        <dbReference type="ChEBI" id="CHEBI:57540"/>
        <dbReference type="ChEBI" id="CHEBI:57945"/>
    </reaction>
</comment>
<proteinExistence type="inferred from homology"/>
<dbReference type="PRINTS" id="PR00411">
    <property type="entry name" value="PNDRDTASEI"/>
</dbReference>
<comment type="subcellular location">
    <subcellularLocation>
        <location evidence="2">Mitochondrion</location>
    </subcellularLocation>
</comment>
<dbReference type="SUPFAM" id="SSF51905">
    <property type="entry name" value="FAD/NAD(P)-binding domain"/>
    <property type="match status" value="2"/>
</dbReference>
<dbReference type="Proteomes" id="UP000653454">
    <property type="component" value="Unassembled WGS sequence"/>
</dbReference>
<comment type="cofactor">
    <cofactor evidence="1">
        <name>FAD</name>
        <dbReference type="ChEBI" id="CHEBI:57692"/>
    </cofactor>
</comment>
<evidence type="ECO:0000256" key="4">
    <source>
        <dbReference type="ARBA" id="ARBA00022630"/>
    </source>
</evidence>
<evidence type="ECO:0000256" key="1">
    <source>
        <dbReference type="ARBA" id="ARBA00001974"/>
    </source>
</evidence>
<protein>
    <submittedName>
        <fullName evidence="15">(diamondback moth) hypothetical protein</fullName>
    </submittedName>
</protein>
<dbReference type="Gene3D" id="3.30.390.30">
    <property type="match status" value="1"/>
</dbReference>
<keyword evidence="7" id="KW-0809">Transit peptide</keyword>
<gene>
    <name evidence="15" type="ORF">PLXY2_LOCUS9226</name>
</gene>
<dbReference type="Gene3D" id="3.50.50.60">
    <property type="entry name" value="FAD/NAD(P)-binding domain"/>
    <property type="match status" value="3"/>
</dbReference>
<evidence type="ECO:0000256" key="3">
    <source>
        <dbReference type="ARBA" id="ARBA00006442"/>
    </source>
</evidence>
<dbReference type="SUPFAM" id="SSF55424">
    <property type="entry name" value="FAD/NAD-linked reductases, dimerisation (C-terminal) domain"/>
    <property type="match status" value="1"/>
</dbReference>
<dbReference type="GO" id="GO:0016174">
    <property type="term" value="F:NAD(P)H oxidase H2O2-forming activity"/>
    <property type="evidence" value="ECO:0007669"/>
    <property type="project" value="TreeGrafter"/>
</dbReference>
<dbReference type="EMBL" id="CAJHNJ030000036">
    <property type="protein sequence ID" value="CAG9128574.1"/>
    <property type="molecule type" value="Genomic_DNA"/>
</dbReference>
<reference evidence="15" key="1">
    <citation type="submission" date="2020-11" db="EMBL/GenBank/DDBJ databases">
        <authorList>
            <person name="Whiteford S."/>
        </authorList>
    </citation>
    <scope>NUCLEOTIDE SEQUENCE</scope>
</reference>
<dbReference type="GO" id="GO:0033108">
    <property type="term" value="P:mitochondrial respiratory chain complex assembly"/>
    <property type="evidence" value="ECO:0007669"/>
    <property type="project" value="TreeGrafter"/>
</dbReference>